<proteinExistence type="predicted"/>
<dbReference type="Proteomes" id="UP001164746">
    <property type="component" value="Chromosome 2"/>
</dbReference>
<dbReference type="EMBL" id="CP111013">
    <property type="protein sequence ID" value="WAQ96308.1"/>
    <property type="molecule type" value="Genomic_DNA"/>
</dbReference>
<name>A0ABY7DHA2_MYAAR</name>
<gene>
    <name evidence="2" type="ORF">MAR_028998</name>
</gene>
<dbReference type="InterPro" id="IPR052907">
    <property type="entry name" value="Beta-lactamase/esterase"/>
</dbReference>
<evidence type="ECO:0000313" key="2">
    <source>
        <dbReference type="EMBL" id="WAQ96308.1"/>
    </source>
</evidence>
<dbReference type="Pfam" id="PF00144">
    <property type="entry name" value="Beta-lactamase"/>
    <property type="match status" value="1"/>
</dbReference>
<accession>A0ABY7DHA2</accession>
<dbReference type="InterPro" id="IPR001466">
    <property type="entry name" value="Beta-lactam-related"/>
</dbReference>
<dbReference type="PANTHER" id="PTHR43319">
    <property type="entry name" value="BETA-LACTAMASE-RELATED"/>
    <property type="match status" value="1"/>
</dbReference>
<keyword evidence="3" id="KW-1185">Reference proteome</keyword>
<dbReference type="SUPFAM" id="SSF56601">
    <property type="entry name" value="beta-lactamase/transpeptidase-like"/>
    <property type="match status" value="1"/>
</dbReference>
<dbReference type="InterPro" id="IPR012338">
    <property type="entry name" value="Beta-lactam/transpept-like"/>
</dbReference>
<feature type="domain" description="Beta-lactamase-related" evidence="1">
    <location>
        <begin position="68"/>
        <end position="419"/>
    </location>
</feature>
<dbReference type="Gene3D" id="3.40.710.10">
    <property type="entry name" value="DD-peptidase/beta-lactamase superfamily"/>
    <property type="match status" value="1"/>
</dbReference>
<organism evidence="2 3">
    <name type="scientific">Mya arenaria</name>
    <name type="common">Soft-shell clam</name>
    <dbReference type="NCBI Taxonomy" id="6604"/>
    <lineage>
        <taxon>Eukaryota</taxon>
        <taxon>Metazoa</taxon>
        <taxon>Spiralia</taxon>
        <taxon>Lophotrochozoa</taxon>
        <taxon>Mollusca</taxon>
        <taxon>Bivalvia</taxon>
        <taxon>Autobranchia</taxon>
        <taxon>Heteroconchia</taxon>
        <taxon>Euheterodonta</taxon>
        <taxon>Imparidentia</taxon>
        <taxon>Neoheterodontei</taxon>
        <taxon>Myida</taxon>
        <taxon>Myoidea</taxon>
        <taxon>Myidae</taxon>
        <taxon>Mya</taxon>
    </lineage>
</organism>
<dbReference type="PANTHER" id="PTHR43319:SF3">
    <property type="entry name" value="BETA-LACTAMASE-RELATED DOMAIN-CONTAINING PROTEIN"/>
    <property type="match status" value="1"/>
</dbReference>
<sequence length="448" mass="49813">MGFIKVSVCVLVLALVYDSNMGFIKVSVCVLVSALVCGCLQRLFTKPLPVVVDGYVHPAFQPVLEKFSGKEPGAAFAVYRNGQPLVDVWGGIADVKAARPWRRDTMAQGWSTTKGIATIVVAVMVDRGWLDYKRPVHEYWPEFKQNGKKNVTVEMLLSHQAGLPVLDTPISVLEIREARDRVENILASQTPVWPPGTQFGYHGITFGPYVDTLVRKADPKGRRMEQIFREEIGDPLDIDVYMNLPRNEYHRAARLYTDPIWMIILKTLLAPRYFRVFAGLVTNPGSLFARSLKVVKEMKNIGNLGVFNDPDLREITMSSISGTMTARGVAKLYSIMAEGIKGRSIDLLSSDVTSLFTSPLVQGKESVVGSDNWAMNRGFLYHNNSEGNLVFGHPGHGGQMGRGDPKASLGFGYVTNHLSIYGRGDDPRYVGLEEIVYECLKDYDKSEK</sequence>
<reference evidence="2" key="1">
    <citation type="submission" date="2022-11" db="EMBL/GenBank/DDBJ databases">
        <title>Centuries of genome instability and evolution in soft-shell clam transmissible cancer (bioRxiv).</title>
        <authorList>
            <person name="Hart S.F.M."/>
            <person name="Yonemitsu M.A."/>
            <person name="Giersch R.M."/>
            <person name="Beal B.F."/>
            <person name="Arriagada G."/>
            <person name="Davis B.W."/>
            <person name="Ostrander E.A."/>
            <person name="Goff S.P."/>
            <person name="Metzger M.J."/>
        </authorList>
    </citation>
    <scope>NUCLEOTIDE SEQUENCE</scope>
    <source>
        <strain evidence="2">MELC-2E11</strain>
        <tissue evidence="2">Siphon/mantle</tissue>
    </source>
</reference>
<protein>
    <submittedName>
        <fullName evidence="2">LACT2-like protein</fullName>
    </submittedName>
</protein>
<evidence type="ECO:0000259" key="1">
    <source>
        <dbReference type="Pfam" id="PF00144"/>
    </source>
</evidence>
<evidence type="ECO:0000313" key="3">
    <source>
        <dbReference type="Proteomes" id="UP001164746"/>
    </source>
</evidence>